<dbReference type="AlphaFoldDB" id="A0A100WTJ1"/>
<keyword evidence="3" id="KW-0143">Chaperone</keyword>
<dbReference type="InterPro" id="IPR043129">
    <property type="entry name" value="ATPase_NBD"/>
</dbReference>
<accession>A0A100WTJ1</accession>
<dbReference type="EMBL" id="BCSZ01000040">
    <property type="protein sequence ID" value="GAT04198.1"/>
    <property type="molecule type" value="Genomic_DNA"/>
</dbReference>
<reference evidence="4 5" key="1">
    <citation type="journal article" date="2016" name="Genome Announc.">
        <title>Draft Genome Sequences of Five Rapidly Growing Mycobacterium Species, M. thermoresistibile, M. fortuitum subsp. acetamidolyticum, M. canariasense, M. brisbanense, and M. novocastrense.</title>
        <authorList>
            <person name="Katahira K."/>
            <person name="Ogura Y."/>
            <person name="Gotoh Y."/>
            <person name="Hayashi T."/>
        </authorList>
    </citation>
    <scope>NUCLEOTIDE SEQUENCE [LARGE SCALE GENOMIC DNA]</scope>
    <source>
        <strain evidence="4 5">JCM6368</strain>
    </source>
</reference>
<dbReference type="GO" id="GO:0140662">
    <property type="term" value="F:ATP-dependent protein folding chaperone"/>
    <property type="evidence" value="ECO:0007669"/>
    <property type="project" value="InterPro"/>
</dbReference>
<dbReference type="Gene3D" id="3.30.420.40">
    <property type="match status" value="2"/>
</dbReference>
<evidence type="ECO:0000256" key="3">
    <source>
        <dbReference type="ARBA" id="ARBA00023186"/>
    </source>
</evidence>
<evidence type="ECO:0000313" key="5">
    <source>
        <dbReference type="Proteomes" id="UP000069705"/>
    </source>
</evidence>
<dbReference type="GO" id="GO:0005524">
    <property type="term" value="F:ATP binding"/>
    <property type="evidence" value="ECO:0007669"/>
    <property type="project" value="UniProtKB-KW"/>
</dbReference>
<keyword evidence="1" id="KW-0547">Nucleotide-binding</keyword>
<proteinExistence type="predicted"/>
<keyword evidence="4" id="KW-0346">Stress response</keyword>
<sequence length="595" mass="64859">MAVGFDFGTTNSLISVILRGRAIDVMDDDGLPFPSVVRYEGERVVVGRAAKESLDEAGLGVYGNTVRSPKFLLGDESVQVGGVERSPVDIVSDVVRHVKSQSLKGRQAKVLAGVSQAVVTIPVNMTGPRRAALRDAFRRADIGIVQFVHEPFAALYGYVRGQADTKESLRALNRRNVLVVDWGGGTLDLTLCRIEGGRAVQLRNGGSDEVGGDRFDEAIRNEVIRRFSASAGIPDDAYIHPDAKLRLLQDAETNKIALSERSAVSFYRPDFFSQPAATLEYRLTREELDEVTRPLIMSGMREIDSLLESVGIGPSQIAMCLVAGGMAAMPAIRGRLHELFGPQRVDIPSNSSTLIAQGAAWIAHDASRLQLAKPIELQLSRGAYLPLVKAGTDMPAEHEEKRQKVHLFCTDPTDGVAKFEVCAPSFPTASPQISDPRTPLGMLTVDVDARAKPLTERLELEVILDDDLILRARAWSAMAKDDDATVIHDLEFGLRLPGINDGACSDAEPSLDEPPHRSGGLSVRANIADTADDALVPGDVLYKHRPSAFERSQIRNKATEDQIWEHLYYQPCAVCRRSANDPGCRCATDPQPRAR</sequence>
<evidence type="ECO:0000256" key="2">
    <source>
        <dbReference type="ARBA" id="ARBA00022840"/>
    </source>
</evidence>
<dbReference type="RefSeq" id="WP_061264566.1">
    <property type="nucleotide sequence ID" value="NZ_BCSZ01000040.1"/>
</dbReference>
<organism evidence="4 5">
    <name type="scientific">Mycolicibacterium fortuitum subsp. acetamidolyticum</name>
    <dbReference type="NCBI Taxonomy" id="144550"/>
    <lineage>
        <taxon>Bacteria</taxon>
        <taxon>Bacillati</taxon>
        <taxon>Actinomycetota</taxon>
        <taxon>Actinomycetes</taxon>
        <taxon>Mycobacteriales</taxon>
        <taxon>Mycobacteriaceae</taxon>
        <taxon>Mycolicibacterium</taxon>
    </lineage>
</organism>
<dbReference type="Proteomes" id="UP000069705">
    <property type="component" value="Unassembled WGS sequence"/>
</dbReference>
<dbReference type="SUPFAM" id="SSF53067">
    <property type="entry name" value="Actin-like ATPase domain"/>
    <property type="match status" value="2"/>
</dbReference>
<reference evidence="5" key="2">
    <citation type="submission" date="2016-02" db="EMBL/GenBank/DDBJ databases">
        <title>Draft genome sequence of five rapidly growing Mycobacterium species.</title>
        <authorList>
            <person name="Katahira K."/>
            <person name="Gotou Y."/>
            <person name="Iida K."/>
            <person name="Ogura Y."/>
            <person name="Hayashi T."/>
        </authorList>
    </citation>
    <scope>NUCLEOTIDE SEQUENCE [LARGE SCALE GENOMIC DNA]</scope>
    <source>
        <strain evidence="5">JCM6368</strain>
    </source>
</reference>
<dbReference type="PRINTS" id="PR00301">
    <property type="entry name" value="HEATSHOCK70"/>
</dbReference>
<dbReference type="PANTHER" id="PTHR45639:SF34">
    <property type="entry name" value="CHAPERONE PROTEIN DNAK"/>
    <property type="match status" value="1"/>
</dbReference>
<dbReference type="InterPro" id="IPR013126">
    <property type="entry name" value="Hsp_70_fam"/>
</dbReference>
<dbReference type="Gene3D" id="3.90.640.10">
    <property type="entry name" value="Actin, Chain A, domain 4"/>
    <property type="match status" value="1"/>
</dbReference>
<keyword evidence="2" id="KW-0067">ATP-binding</keyword>
<comment type="caution">
    <text evidence="4">The sequence shown here is derived from an EMBL/GenBank/DDBJ whole genome shotgun (WGS) entry which is preliminary data.</text>
</comment>
<evidence type="ECO:0000313" key="4">
    <source>
        <dbReference type="EMBL" id="GAT04198.1"/>
    </source>
</evidence>
<evidence type="ECO:0000256" key="1">
    <source>
        <dbReference type="ARBA" id="ARBA00022741"/>
    </source>
</evidence>
<dbReference type="Pfam" id="PF00012">
    <property type="entry name" value="HSP70"/>
    <property type="match status" value="2"/>
</dbReference>
<gene>
    <name evidence="4" type="ORF">RMCFA_4309</name>
</gene>
<dbReference type="GO" id="GO:0030968">
    <property type="term" value="P:endoplasmic reticulum unfolded protein response"/>
    <property type="evidence" value="ECO:0007669"/>
    <property type="project" value="TreeGrafter"/>
</dbReference>
<protein>
    <submittedName>
        <fullName evidence="4">Heat shock protein 70</fullName>
    </submittedName>
</protein>
<name>A0A100WTJ1_MYCFO</name>
<dbReference type="PANTHER" id="PTHR45639">
    <property type="entry name" value="HSC70CB, ISOFORM G-RELATED"/>
    <property type="match status" value="1"/>
</dbReference>